<keyword evidence="2" id="KW-1185">Reference proteome</keyword>
<organism evidence="1 2">
    <name type="scientific">Anoxybacterium hadale</name>
    <dbReference type="NCBI Taxonomy" id="3408580"/>
    <lineage>
        <taxon>Bacteria</taxon>
        <taxon>Bacillati</taxon>
        <taxon>Bacillota</taxon>
        <taxon>Clostridia</taxon>
        <taxon>Peptostreptococcales</taxon>
        <taxon>Anaerovoracaceae</taxon>
        <taxon>Anoxybacterium</taxon>
    </lineage>
</organism>
<name>A0ACD1ACZ3_9FIRM</name>
<sequence length="168" mass="18861">MLQRRSHLSTTFDLSIVNEIIDSLGCKPSAIIAILQGVQERCRYLPEEIFPYLSEKLGVSEASIYSVATFYENFSLEPKGKYVIKICDGTACHVRKSIPILEKLRKELKLTEKKSTTDDLMFTVETVSCLGACGLAPVITVNDKVYPAMTPDKAELLLRELREEKKDA</sequence>
<gene>
    <name evidence="1" type="ORF">FRZ06_12770</name>
</gene>
<dbReference type="EMBL" id="CP042469">
    <property type="protein sequence ID" value="QOX64149.1"/>
    <property type="molecule type" value="Genomic_DNA"/>
</dbReference>
<reference evidence="1" key="1">
    <citation type="submission" date="2019-08" db="EMBL/GenBank/DDBJ databases">
        <title>Genome sequence of Clostridiales bacterium MT110.</title>
        <authorList>
            <person name="Cao J."/>
        </authorList>
    </citation>
    <scope>NUCLEOTIDE SEQUENCE</scope>
    <source>
        <strain evidence="1">MT110</strain>
    </source>
</reference>
<proteinExistence type="predicted"/>
<dbReference type="Proteomes" id="UP000594014">
    <property type="component" value="Chromosome"/>
</dbReference>
<evidence type="ECO:0000313" key="2">
    <source>
        <dbReference type="Proteomes" id="UP000594014"/>
    </source>
</evidence>
<protein>
    <submittedName>
        <fullName evidence="1">NAD(P)H-dependent oxidoreductase subunit E</fullName>
    </submittedName>
</protein>
<evidence type="ECO:0000313" key="1">
    <source>
        <dbReference type="EMBL" id="QOX64149.1"/>
    </source>
</evidence>
<accession>A0ACD1ACZ3</accession>